<dbReference type="Gene3D" id="1.10.10.10">
    <property type="entry name" value="Winged helix-like DNA-binding domain superfamily/Winged helix DNA-binding domain"/>
    <property type="match status" value="1"/>
</dbReference>
<dbReference type="Pfam" id="PF00931">
    <property type="entry name" value="NB-ARC"/>
    <property type="match status" value="2"/>
</dbReference>
<dbReference type="InterPro" id="IPR002182">
    <property type="entry name" value="NB-ARC"/>
</dbReference>
<dbReference type="OMA" id="MNDHISA"/>
<evidence type="ECO:0000313" key="11">
    <source>
        <dbReference type="EnsemblPlants" id="OB08G28840.1"/>
    </source>
</evidence>
<sequence length="1512" mass="170471">MESTVLSLGKFVLGGALGYAQSAVAEEVALQLGIQRDHAFVRDELAMMRSFLMVAHEEEREHNKVVRTWVQQLRDLAYDVEDCLQDMAVRSSRWRKCCSPRALLERRRVAKKMKELRAKVEDVSQRNMRYRLIRASGSGSAAGRQHLAGTTPMPAASVDEARWQQEKASADLVRLISRKDDELRVIAVWGPSDALDKTSIVRRAYGDLKTSGKFDCYACVSLMSHFNQKEFLLSIVSQFIENHIEAAMERQEKQAPPTDVLRNMVMAKEDDIYLVDAFLGYVEEKNYLIVLNDVSTIEEWGRIKPYFPNNKKGSRVIVTTKQVGVATLCVGPESAAPELMHISSDRTLHVFYEKDLPSKLPLWRRFSTGVACIFISNRKTIDKFPKFAFSSFQNPNSQPLAEPNHGKDLLHSGYRSAATFSTLRLAVLRGTKFYTKFLNNSWYLLKDCKITHKTNILLYSVPLSLSTRDGNKDIPIGYGQNVLIPGAQDGTDPTKHGSSSKKEDGAAALNEFELIGRVDEKNDITNLVSKKDIKGRHVISVWGMGGVGKTTLVREVYQSPELSGMFDKRAWVTIMRPFNCSHHLKSLAVQFGDGNKADNLTVLLQGKKYLIVLDDVWFISEWNEIVPHLPETAGSCVIVTTRQQSIAKHCSNKESDDIHILRMLESNHARELFTRKVFKEDNWEEKYPELVGQVEPIIKKCNGLPLAIVTIGGFLANQPKSVLTWRKLNEHISAELEMNPELDTIRTVLLKSYDGLPYHLKSCFLYLCIFPEDHKVSRKRLMQRWIAEGYACEARGKSSIEIAHDNFIELISRSMVLPAAQNSIKLGRGIDYCQLHDLMREISITKSIEENLVLRLEDGCSSNSHGATRHLAISSNWKGDEHEFQSIVDLSRVRSITVFGRWKPFFISEKMRMLRVLDLEDAHGLVEHHLEHIGKLIHLKYLSLSGYGNILHLPDSLGNLRQLETLDIRYTTIAILPRTIVKLRKLKYLHAGASGMSSSKSLAERSLRLLRNGSCLCGACCAPCLLEDLDWYEPYSAGGFSRRDACNYICCVQPHILSMDLDNYYPMLPRGIRKLKGLHTLQHVHLAWGNVATREIERLTQLRRLGVTGINKKNGPAFCSAISKLGRLESLSVLGSYELGLRGCLEYRGTSSTSPSPPENLQSLRLIGQLGKLPQWIGKLQNLMKLRLEETALEDADAAIQVLGALPSLAILRLQDSFKGGVRPNFRQPEATAILFPSLRVLDLYFVGSGSGLIKSVQFGGGAAPKLEVLLYLAHFCDIGLLSGLEELPSLKEFMLDNNEIYTDEFVEDVRKQLANHPNTNKPLLKRFFLLCLHSKRIKIQRFMVKGTVGKVLEWIGKLQNLVKLRLLETSLEDADATIKVLGVLPSLAILHLWGSFKGGVRLNFRQEEATAILFPSLRVLDLYFVPGSRSGLLESVQFGGGATPKLEQLRFTYKPDLCDIGLLSGLEELQSLEEFMLDNNEIYTDEFVEDVRKQLANHPNTNKPLLKRYDR</sequence>
<dbReference type="Gene3D" id="1.20.5.4130">
    <property type="match status" value="1"/>
</dbReference>
<keyword evidence="6" id="KW-0175">Coiled coil</keyword>
<feature type="domain" description="Disease resistance protein winged helix" evidence="9">
    <location>
        <begin position="769"/>
        <end position="842"/>
    </location>
</feature>
<feature type="domain" description="NB-ARC" evidence="7">
    <location>
        <begin position="179"/>
        <end position="354"/>
    </location>
</feature>
<feature type="domain" description="Disease resistance N-terminal" evidence="8">
    <location>
        <begin position="14"/>
        <end position="98"/>
    </location>
</feature>
<dbReference type="Gene3D" id="3.40.50.300">
    <property type="entry name" value="P-loop containing nucleotide triphosphate hydrolases"/>
    <property type="match status" value="2"/>
</dbReference>
<evidence type="ECO:0000256" key="3">
    <source>
        <dbReference type="ARBA" id="ARBA00022737"/>
    </source>
</evidence>
<reference evidence="11" key="2">
    <citation type="submission" date="2013-04" db="UniProtKB">
        <authorList>
            <consortium name="EnsemblPlants"/>
        </authorList>
    </citation>
    <scope>IDENTIFICATION</scope>
</reference>
<dbReference type="STRING" id="4533.J3MUV3"/>
<dbReference type="InterPro" id="IPR044974">
    <property type="entry name" value="Disease_R_plants"/>
</dbReference>
<dbReference type="Pfam" id="PF23598">
    <property type="entry name" value="LRR_14"/>
    <property type="match status" value="3"/>
</dbReference>
<dbReference type="InterPro" id="IPR058922">
    <property type="entry name" value="WHD_DRP"/>
</dbReference>
<evidence type="ECO:0000259" key="8">
    <source>
        <dbReference type="Pfam" id="PF18052"/>
    </source>
</evidence>
<proteinExistence type="inferred from homology"/>
<dbReference type="Pfam" id="PF23559">
    <property type="entry name" value="WHD_DRP"/>
    <property type="match status" value="1"/>
</dbReference>
<dbReference type="InterPro" id="IPR036388">
    <property type="entry name" value="WH-like_DNA-bd_sf"/>
</dbReference>
<dbReference type="PANTHER" id="PTHR23155:SF1114">
    <property type="entry name" value="OS02G0475500 PROTEIN"/>
    <property type="match status" value="1"/>
</dbReference>
<dbReference type="CDD" id="cd14798">
    <property type="entry name" value="RX-CC_like"/>
    <property type="match status" value="1"/>
</dbReference>
<evidence type="ECO:0000256" key="4">
    <source>
        <dbReference type="ARBA" id="ARBA00022741"/>
    </source>
</evidence>
<dbReference type="PRINTS" id="PR00364">
    <property type="entry name" value="DISEASERSIST"/>
</dbReference>
<name>J3MUV3_ORYBR</name>
<dbReference type="InterPro" id="IPR041118">
    <property type="entry name" value="Rx_N"/>
</dbReference>
<keyword evidence="12" id="KW-1185">Reference proteome</keyword>
<dbReference type="FunFam" id="1.10.10.10:FF:000322">
    <property type="entry name" value="Probable disease resistance protein At1g63360"/>
    <property type="match status" value="1"/>
</dbReference>
<dbReference type="GO" id="GO:0009626">
    <property type="term" value="P:plant-type hypersensitive response"/>
    <property type="evidence" value="ECO:0007669"/>
    <property type="project" value="UniProtKB-ARBA"/>
</dbReference>
<evidence type="ECO:0000259" key="10">
    <source>
        <dbReference type="Pfam" id="PF23598"/>
    </source>
</evidence>
<feature type="domain" description="NB-ARC" evidence="7">
    <location>
        <begin position="524"/>
        <end position="680"/>
    </location>
</feature>
<feature type="domain" description="Disease resistance R13L4/SHOC-2-like LRR" evidence="10">
    <location>
        <begin position="1339"/>
        <end position="1502"/>
    </location>
</feature>
<feature type="domain" description="Disease resistance R13L4/SHOC-2-like LRR" evidence="10">
    <location>
        <begin position="893"/>
        <end position="993"/>
    </location>
</feature>
<dbReference type="SUPFAM" id="SSF52540">
    <property type="entry name" value="P-loop containing nucleoside triphosphate hydrolases"/>
    <property type="match status" value="2"/>
</dbReference>
<dbReference type="EnsemblPlants" id="OB08G28840.1">
    <property type="protein sequence ID" value="OB08G28840.1"/>
    <property type="gene ID" value="OB08G28840"/>
</dbReference>
<dbReference type="Gene3D" id="1.10.8.430">
    <property type="entry name" value="Helical domain of apoptotic protease-activating factors"/>
    <property type="match status" value="1"/>
</dbReference>
<dbReference type="Gene3D" id="3.80.10.10">
    <property type="entry name" value="Ribonuclease Inhibitor"/>
    <property type="match status" value="3"/>
</dbReference>
<evidence type="ECO:0000259" key="9">
    <source>
        <dbReference type="Pfam" id="PF23559"/>
    </source>
</evidence>
<evidence type="ECO:0000256" key="1">
    <source>
        <dbReference type="ARBA" id="ARBA00008894"/>
    </source>
</evidence>
<accession>J3MUV3</accession>
<evidence type="ECO:0000256" key="5">
    <source>
        <dbReference type="ARBA" id="ARBA00022821"/>
    </source>
</evidence>
<dbReference type="eggNOG" id="KOG4658">
    <property type="taxonomic scope" value="Eukaryota"/>
</dbReference>
<dbReference type="SUPFAM" id="SSF52058">
    <property type="entry name" value="L domain-like"/>
    <property type="match status" value="1"/>
</dbReference>
<evidence type="ECO:0000256" key="2">
    <source>
        <dbReference type="ARBA" id="ARBA00022614"/>
    </source>
</evidence>
<dbReference type="GO" id="GO:0002758">
    <property type="term" value="P:innate immune response-activating signaling pathway"/>
    <property type="evidence" value="ECO:0007669"/>
    <property type="project" value="UniProtKB-ARBA"/>
</dbReference>
<reference evidence="11" key="1">
    <citation type="journal article" date="2013" name="Nat. Commun.">
        <title>Whole-genome sequencing of Oryza brachyantha reveals mechanisms underlying Oryza genome evolution.</title>
        <authorList>
            <person name="Chen J."/>
            <person name="Huang Q."/>
            <person name="Gao D."/>
            <person name="Wang J."/>
            <person name="Lang Y."/>
            <person name="Liu T."/>
            <person name="Li B."/>
            <person name="Bai Z."/>
            <person name="Luis Goicoechea J."/>
            <person name="Liang C."/>
            <person name="Chen C."/>
            <person name="Zhang W."/>
            <person name="Sun S."/>
            <person name="Liao Y."/>
            <person name="Zhang X."/>
            <person name="Yang L."/>
            <person name="Song C."/>
            <person name="Wang M."/>
            <person name="Shi J."/>
            <person name="Liu G."/>
            <person name="Liu J."/>
            <person name="Zhou H."/>
            <person name="Zhou W."/>
            <person name="Yu Q."/>
            <person name="An N."/>
            <person name="Chen Y."/>
            <person name="Cai Q."/>
            <person name="Wang B."/>
            <person name="Liu B."/>
            <person name="Min J."/>
            <person name="Huang Y."/>
            <person name="Wu H."/>
            <person name="Li Z."/>
            <person name="Zhang Y."/>
            <person name="Yin Y."/>
            <person name="Song W."/>
            <person name="Jiang J."/>
            <person name="Jackson S.A."/>
            <person name="Wing R.A."/>
            <person name="Wang J."/>
            <person name="Chen M."/>
        </authorList>
    </citation>
    <scope>NUCLEOTIDE SEQUENCE [LARGE SCALE GENOMIC DNA]</scope>
    <source>
        <strain evidence="11">cv. IRGC 101232</strain>
    </source>
</reference>
<keyword evidence="3" id="KW-0677">Repeat</keyword>
<dbReference type="Pfam" id="PF18052">
    <property type="entry name" value="Rx_N"/>
    <property type="match status" value="1"/>
</dbReference>
<dbReference type="GO" id="GO:0043531">
    <property type="term" value="F:ADP binding"/>
    <property type="evidence" value="ECO:0007669"/>
    <property type="project" value="InterPro"/>
</dbReference>
<keyword evidence="5" id="KW-0611">Plant defense</keyword>
<evidence type="ECO:0000256" key="6">
    <source>
        <dbReference type="ARBA" id="ARBA00023054"/>
    </source>
</evidence>
<keyword evidence="2" id="KW-0433">Leucine-rich repeat</keyword>
<feature type="domain" description="Disease resistance R13L4/SHOC-2-like LRR" evidence="10">
    <location>
        <begin position="1067"/>
        <end position="1320"/>
    </location>
</feature>
<protein>
    <submittedName>
        <fullName evidence="11">Uncharacterized protein</fullName>
    </submittedName>
</protein>
<dbReference type="InterPro" id="IPR027417">
    <property type="entry name" value="P-loop_NTPase"/>
</dbReference>
<dbReference type="Proteomes" id="UP000006038">
    <property type="component" value="Chromosome 8"/>
</dbReference>
<dbReference type="InterPro" id="IPR032675">
    <property type="entry name" value="LRR_dom_sf"/>
</dbReference>
<dbReference type="GO" id="GO:0042742">
    <property type="term" value="P:defense response to bacterium"/>
    <property type="evidence" value="ECO:0007669"/>
    <property type="project" value="UniProtKB-ARBA"/>
</dbReference>
<dbReference type="Gramene" id="OB08G28840.1">
    <property type="protein sequence ID" value="OB08G28840.1"/>
    <property type="gene ID" value="OB08G28840"/>
</dbReference>
<dbReference type="HOGENOM" id="CLU_000837_14_1_1"/>
<evidence type="ECO:0000259" key="7">
    <source>
        <dbReference type="Pfam" id="PF00931"/>
    </source>
</evidence>
<organism evidence="11">
    <name type="scientific">Oryza brachyantha</name>
    <name type="common">malo sina</name>
    <dbReference type="NCBI Taxonomy" id="4533"/>
    <lineage>
        <taxon>Eukaryota</taxon>
        <taxon>Viridiplantae</taxon>
        <taxon>Streptophyta</taxon>
        <taxon>Embryophyta</taxon>
        <taxon>Tracheophyta</taxon>
        <taxon>Spermatophyta</taxon>
        <taxon>Magnoliopsida</taxon>
        <taxon>Liliopsida</taxon>
        <taxon>Poales</taxon>
        <taxon>Poaceae</taxon>
        <taxon>BOP clade</taxon>
        <taxon>Oryzoideae</taxon>
        <taxon>Oryzeae</taxon>
        <taxon>Oryzinae</taxon>
        <taxon>Oryza</taxon>
    </lineage>
</organism>
<dbReference type="InterPro" id="IPR042197">
    <property type="entry name" value="Apaf_helical"/>
</dbReference>
<keyword evidence="4" id="KW-0547">Nucleotide-binding</keyword>
<dbReference type="PANTHER" id="PTHR23155">
    <property type="entry name" value="DISEASE RESISTANCE PROTEIN RP"/>
    <property type="match status" value="1"/>
</dbReference>
<dbReference type="InterPro" id="IPR038005">
    <property type="entry name" value="RX-like_CC"/>
</dbReference>
<comment type="similarity">
    <text evidence="1">Belongs to the disease resistance NB-LRR family.</text>
</comment>
<evidence type="ECO:0000313" key="12">
    <source>
        <dbReference type="Proteomes" id="UP000006038"/>
    </source>
</evidence>
<dbReference type="SUPFAM" id="SSF52047">
    <property type="entry name" value="RNI-like"/>
    <property type="match status" value="1"/>
</dbReference>
<dbReference type="InterPro" id="IPR055414">
    <property type="entry name" value="LRR_R13L4/SHOC2-like"/>
</dbReference>